<evidence type="ECO:0000313" key="1">
    <source>
        <dbReference type="EMBL" id="KXU15178.1"/>
    </source>
</evidence>
<dbReference type="RefSeq" id="WP_061862683.1">
    <property type="nucleotide sequence ID" value="NZ_KQ970818.1"/>
</dbReference>
<dbReference type="Proteomes" id="UP000072578">
    <property type="component" value="Unassembled WGS sequence"/>
</dbReference>
<proteinExistence type="predicted"/>
<gene>
    <name evidence="1" type="ORF">SINDD18_00054</name>
</gene>
<name>A0A139RKF9_9STRE</name>
<evidence type="ECO:0008006" key="3">
    <source>
        <dbReference type="Google" id="ProtNLM"/>
    </source>
</evidence>
<dbReference type="InterPro" id="IPR037063">
    <property type="entry name" value="PHb_sf"/>
</dbReference>
<evidence type="ECO:0000313" key="2">
    <source>
        <dbReference type="Proteomes" id="UP000072578"/>
    </source>
</evidence>
<sequence>MDYQLLPHEYMVMNSEHVSFGKNSMYTDELILTNLHLIHIKKGIFGGKKDQTTIPINQIKVFEGKPQVSVTKSNGMKRLEIYYNGGQVIFSFSNTKDTEKWATNIIKLISGDTSNFATLGDNSLFGVEILAETLKDTFDTFKAGLGIKDAEPEKLSTKCSFCGAPLSGTVKQTVKCSFCDMEQTL</sequence>
<protein>
    <recommendedName>
        <fullName evidence="3">PH domain-containing protein</fullName>
    </recommendedName>
</protein>
<dbReference type="AlphaFoldDB" id="A0A139RKF9"/>
<accession>A0A139RKF9</accession>
<dbReference type="PATRIC" id="fig|68892.8.peg.73"/>
<comment type="caution">
    <text evidence="1">The sequence shown here is derived from an EMBL/GenBank/DDBJ whole genome shotgun (WGS) entry which is preliminary data.</text>
</comment>
<reference evidence="1 2" key="1">
    <citation type="submission" date="2016-01" db="EMBL/GenBank/DDBJ databases">
        <title>Highly variable Streptococcus oralis are common among viridans streptococci isolated from primates.</title>
        <authorList>
            <person name="Denapaite D."/>
            <person name="Rieger M."/>
            <person name="Koendgen S."/>
            <person name="Brueckner R."/>
            <person name="Ochigava I."/>
            <person name="Kappeler P."/>
            <person name="Maetz-Rensing K."/>
            <person name="Leendertz F."/>
            <person name="Hakenbeck R."/>
        </authorList>
    </citation>
    <scope>NUCLEOTIDE SEQUENCE [LARGE SCALE GENOMIC DNA]</scope>
    <source>
        <strain evidence="1 2">DD18</strain>
    </source>
</reference>
<dbReference type="Gene3D" id="2.30.29.50">
    <property type="entry name" value="Bacterial Pleckstrin homology domain"/>
    <property type="match status" value="1"/>
</dbReference>
<dbReference type="EMBL" id="LQZF01000007">
    <property type="protein sequence ID" value="KXU15178.1"/>
    <property type="molecule type" value="Genomic_DNA"/>
</dbReference>
<organism evidence="1 2">
    <name type="scientific">Streptococcus infantis</name>
    <dbReference type="NCBI Taxonomy" id="68892"/>
    <lineage>
        <taxon>Bacteria</taxon>
        <taxon>Bacillati</taxon>
        <taxon>Bacillota</taxon>
        <taxon>Bacilli</taxon>
        <taxon>Lactobacillales</taxon>
        <taxon>Streptococcaceae</taxon>
        <taxon>Streptococcus</taxon>
    </lineage>
</organism>